<sequence>MQTINFMCADEQSADLAEFAQRVFSALDVMDSIERTSSNYLDERYFVGSVGGGQLTVALSDESGFDDLPYWLSVEAETASNIPAHLDALIKERLRAAGVRFAKIESFGKKDMRRVDY</sequence>
<dbReference type="RefSeq" id="WP_263123825.1">
    <property type="nucleotide sequence ID" value="NZ_CP106753.1"/>
</dbReference>
<evidence type="ECO:0000313" key="2">
    <source>
        <dbReference type="Proteomes" id="UP001061302"/>
    </source>
</evidence>
<protein>
    <submittedName>
        <fullName evidence="1">Uncharacterized protein</fullName>
    </submittedName>
</protein>
<keyword evidence="2" id="KW-1185">Reference proteome</keyword>
<evidence type="ECO:0000313" key="1">
    <source>
        <dbReference type="EMBL" id="UXY14525.1"/>
    </source>
</evidence>
<dbReference type="Proteomes" id="UP001061302">
    <property type="component" value="Chromosome"/>
</dbReference>
<dbReference type="EMBL" id="CP106753">
    <property type="protein sequence ID" value="UXY14525.1"/>
    <property type="molecule type" value="Genomic_DNA"/>
</dbReference>
<name>A0ABY6DJJ8_9NEIS</name>
<reference evidence="1" key="1">
    <citation type="submission" date="2022-10" db="EMBL/GenBank/DDBJ databases">
        <title>Chitiniphilus purpureus sp. nov., a novel chitin-degrading bacterium isolated from crawfish pond sediment.</title>
        <authorList>
            <person name="Li K."/>
        </authorList>
    </citation>
    <scope>NUCLEOTIDE SEQUENCE</scope>
    <source>
        <strain evidence="1">CD1</strain>
    </source>
</reference>
<organism evidence="1 2">
    <name type="scientific">Chitiniphilus purpureus</name>
    <dbReference type="NCBI Taxonomy" id="2981137"/>
    <lineage>
        <taxon>Bacteria</taxon>
        <taxon>Pseudomonadati</taxon>
        <taxon>Pseudomonadota</taxon>
        <taxon>Betaproteobacteria</taxon>
        <taxon>Neisseriales</taxon>
        <taxon>Chitinibacteraceae</taxon>
        <taxon>Chitiniphilus</taxon>
    </lineage>
</organism>
<proteinExistence type="predicted"/>
<gene>
    <name evidence="1" type="ORF">N8I74_14530</name>
</gene>
<accession>A0ABY6DJJ8</accession>